<gene>
    <name evidence="1" type="ORF">BV61_07305</name>
</gene>
<dbReference type="Proteomes" id="UP000242636">
    <property type="component" value="Unassembled WGS sequence"/>
</dbReference>
<protein>
    <recommendedName>
        <fullName evidence="3">DUF2993 domain-containing protein</fullName>
    </recommendedName>
</protein>
<accession>A0A1T1C8K4</accession>
<evidence type="ECO:0000313" key="2">
    <source>
        <dbReference type="Proteomes" id="UP000242636"/>
    </source>
</evidence>
<dbReference type="Pfam" id="PF11209">
    <property type="entry name" value="LmeA"/>
    <property type="match status" value="1"/>
</dbReference>
<reference evidence="1 2" key="1">
    <citation type="submission" date="2017-02" db="EMBL/GenBank/DDBJ databases">
        <title>Draft Genome Sequences of 'Candidatus Synechococcus spongiarum', Cyanobacterial Symbionts of the Mediterranean Sponge Aplysina aerophoba from two locations.</title>
        <authorList>
            <person name="Slaby B.M."/>
            <person name="Hentschel U."/>
        </authorList>
    </citation>
    <scope>NUCLEOTIDE SEQUENCE [LARGE SCALE GENOMIC DNA]</scope>
    <source>
        <strain evidence="1">LMB bulk15M</strain>
    </source>
</reference>
<name>A0A1T1C8K4_9SYNE</name>
<dbReference type="EMBL" id="MWLD01000081">
    <property type="protein sequence ID" value="OOV24932.1"/>
    <property type="molecule type" value="Genomic_DNA"/>
</dbReference>
<proteinExistence type="predicted"/>
<dbReference type="AlphaFoldDB" id="A0A1T1C8K4"/>
<organism evidence="1 2">
    <name type="scientific">Candidatus Synechococcus spongiarum LMB bulk15M</name>
    <dbReference type="NCBI Taxonomy" id="1943582"/>
    <lineage>
        <taxon>Bacteria</taxon>
        <taxon>Bacillati</taxon>
        <taxon>Cyanobacteriota</taxon>
        <taxon>Cyanophyceae</taxon>
        <taxon>Synechococcales</taxon>
        <taxon>Synechococcaceae</taxon>
        <taxon>Synechococcus</taxon>
    </lineage>
</organism>
<evidence type="ECO:0000313" key="1">
    <source>
        <dbReference type="EMBL" id="OOV24932.1"/>
    </source>
</evidence>
<dbReference type="InterPro" id="IPR021373">
    <property type="entry name" value="DUF2993"/>
</dbReference>
<keyword evidence="2" id="KW-1185">Reference proteome</keyword>
<sequence length="209" mass="23042">MANPVLNLLRHGLQLWLRGQCDALDHLQLDVEGTPAGLLKGHLDAVYLQARGIVRGAYRLSRAVVTCHDLQLDLGRLRPGQPMALSTPLNVTLEVWCSAADLQYMMLGEGDTAMGMALLAHFRGLNSGSCRGWQLQITEAGLRLLPPAQQTPTPPLLLQLRSVDHRIVVHGKEAPDRPTIIPLDPAIRIHDLRIDARHLRLWGEALVTP</sequence>
<comment type="caution">
    <text evidence="1">The sequence shown here is derived from an EMBL/GenBank/DDBJ whole genome shotgun (WGS) entry which is preliminary data.</text>
</comment>
<evidence type="ECO:0008006" key="3">
    <source>
        <dbReference type="Google" id="ProtNLM"/>
    </source>
</evidence>